<evidence type="ECO:0000313" key="2">
    <source>
        <dbReference type="EMBL" id="VWC52434.1"/>
    </source>
</evidence>
<dbReference type="EMBL" id="CABVQG010000003">
    <property type="protein sequence ID" value="VWC52434.1"/>
    <property type="molecule type" value="Genomic_DNA"/>
</dbReference>
<dbReference type="Proteomes" id="UP000494120">
    <property type="component" value="Unassembled WGS sequence"/>
</dbReference>
<dbReference type="RefSeq" id="WP_164462673.1">
    <property type="nucleotide sequence ID" value="NZ_CABVQF010000012.1"/>
</dbReference>
<proteinExistence type="predicted"/>
<dbReference type="AlphaFoldDB" id="A0A6J5IT12"/>
<evidence type="ECO:0000313" key="1">
    <source>
        <dbReference type="EMBL" id="CAB3960932.1"/>
    </source>
</evidence>
<evidence type="ECO:0000313" key="3">
    <source>
        <dbReference type="Proteomes" id="UP000494120"/>
    </source>
</evidence>
<evidence type="ECO:0000313" key="4">
    <source>
        <dbReference type="Proteomes" id="UP000494301"/>
    </source>
</evidence>
<organism evidence="1 4">
    <name type="scientific">Burkholderia aenigmatica</name>
    <dbReference type="NCBI Taxonomy" id="2015348"/>
    <lineage>
        <taxon>Bacteria</taxon>
        <taxon>Pseudomonadati</taxon>
        <taxon>Pseudomonadota</taxon>
        <taxon>Betaproteobacteria</taxon>
        <taxon>Burkholderiales</taxon>
        <taxon>Burkholderiaceae</taxon>
        <taxon>Burkholderia</taxon>
        <taxon>Burkholderia cepacia complex</taxon>
    </lineage>
</organism>
<accession>A0A6J5IT12</accession>
<protein>
    <submittedName>
        <fullName evidence="1">Uncharacterized protein</fullName>
    </submittedName>
</protein>
<gene>
    <name evidence="2" type="ORF">BLA17378_00978</name>
    <name evidence="1" type="ORF">BLA3211_00671</name>
</gene>
<dbReference type="Proteomes" id="UP000494301">
    <property type="component" value="Unassembled WGS sequence"/>
</dbReference>
<name>A0A6J5IT12_9BURK</name>
<reference evidence="1 4" key="1">
    <citation type="submission" date="2020-04" db="EMBL/GenBank/DDBJ databases">
        <authorList>
            <person name="Depoorter E."/>
        </authorList>
    </citation>
    <scope>NUCLEOTIDE SEQUENCE [LARGE SCALE GENOMIC DNA]</scope>
    <source>
        <strain evidence="1 4">BCC0217</strain>
        <strain evidence="2 3">R-17378</strain>
    </source>
</reference>
<sequence>MPAETPPAIAHGPIGVVRTYAAGGIPGTTENRMPPVSVVLGATTLRYGFRRWRVVRPIRDMSRLSTAALAERIALSKLGSVATCRLSTLTNHLSLA</sequence>
<keyword evidence="3" id="KW-1185">Reference proteome</keyword>
<dbReference type="EMBL" id="CABWIL020000002">
    <property type="protein sequence ID" value="CAB3960932.1"/>
    <property type="molecule type" value="Genomic_DNA"/>
</dbReference>